<sequence>MHTMVNILNILFIIFFILALIVSFLLPLITVSKIAAWRVFVQLTPFAILNFIQKWKYLKFAFWSNLFMFCYLAGIFGTFNLKDLILTQKHPARLSATNIDFGSLQDNRFVSVESHVNGGRHYSVLTYNEREREKIEKEGGSKLNQKIDSAYYLAFPESELKALEEKSENRPKPSFIVMTKEFSRAEDIPDSPRIEPKITGFLQKKAKDLYSEKIFRLLQESVPDTDISDLPVIDRDWERPDIVSTVILLLVGFFFAVPHVYFVFRAIRTIQTLPDTAN</sequence>
<name>A0A2M9ZH60_9LEPT</name>
<evidence type="ECO:0000313" key="2">
    <source>
        <dbReference type="EMBL" id="PJZ67770.1"/>
    </source>
</evidence>
<feature type="transmembrane region" description="Helical" evidence="1">
    <location>
        <begin position="60"/>
        <end position="79"/>
    </location>
</feature>
<dbReference type="EMBL" id="NPDT01000001">
    <property type="protein sequence ID" value="PJZ67770.1"/>
    <property type="molecule type" value="Genomic_DNA"/>
</dbReference>
<evidence type="ECO:0000256" key="1">
    <source>
        <dbReference type="SAM" id="Phobius"/>
    </source>
</evidence>
<organism evidence="2 3">
    <name type="scientific">Leptospira wolffii</name>
    <dbReference type="NCBI Taxonomy" id="409998"/>
    <lineage>
        <taxon>Bacteria</taxon>
        <taxon>Pseudomonadati</taxon>
        <taxon>Spirochaetota</taxon>
        <taxon>Spirochaetia</taxon>
        <taxon>Leptospirales</taxon>
        <taxon>Leptospiraceae</taxon>
        <taxon>Leptospira</taxon>
    </lineage>
</organism>
<dbReference type="RefSeq" id="WP_100758193.1">
    <property type="nucleotide sequence ID" value="NZ_NPDT01000001.1"/>
</dbReference>
<feature type="transmembrane region" description="Helical" evidence="1">
    <location>
        <begin position="242"/>
        <end position="264"/>
    </location>
</feature>
<keyword evidence="1" id="KW-1133">Transmembrane helix</keyword>
<dbReference type="Proteomes" id="UP000231912">
    <property type="component" value="Unassembled WGS sequence"/>
</dbReference>
<protein>
    <submittedName>
        <fullName evidence="2">Uncharacterized protein</fullName>
    </submittedName>
</protein>
<comment type="caution">
    <text evidence="2">The sequence shown here is derived from an EMBL/GenBank/DDBJ whole genome shotgun (WGS) entry which is preliminary data.</text>
</comment>
<accession>A0A2M9ZH60</accession>
<keyword evidence="1" id="KW-0472">Membrane</keyword>
<reference evidence="2 3" key="1">
    <citation type="submission" date="2017-07" db="EMBL/GenBank/DDBJ databases">
        <title>Leptospira spp. isolated from tropical soils.</title>
        <authorList>
            <person name="Thibeaux R."/>
            <person name="Iraola G."/>
            <person name="Ferres I."/>
            <person name="Bierque E."/>
            <person name="Girault D."/>
            <person name="Soupe-Gilbert M.-E."/>
            <person name="Picardeau M."/>
            <person name="Goarant C."/>
        </authorList>
    </citation>
    <scope>NUCLEOTIDE SEQUENCE [LARGE SCALE GENOMIC DNA]</scope>
    <source>
        <strain evidence="2 3">FH2-C-A2</strain>
    </source>
</reference>
<dbReference type="AlphaFoldDB" id="A0A2M9ZH60"/>
<feature type="transmembrane region" description="Helical" evidence="1">
    <location>
        <begin position="7"/>
        <end position="29"/>
    </location>
</feature>
<feature type="transmembrane region" description="Helical" evidence="1">
    <location>
        <begin position="35"/>
        <end position="53"/>
    </location>
</feature>
<keyword evidence="1" id="KW-0812">Transmembrane</keyword>
<proteinExistence type="predicted"/>
<evidence type="ECO:0000313" key="3">
    <source>
        <dbReference type="Proteomes" id="UP000231912"/>
    </source>
</evidence>
<gene>
    <name evidence="2" type="ORF">CH371_07195</name>
</gene>